<sequence>MALIDLRTGEMVTKSVDKGTEKMAAGENEIVVYSISADNNVLDWDLVLDQYDMLVWGLITAEQYAEIRAGKGEEIIWDVREKYLQNKNQSFEELAIQEYMEREELDWFFIHVQLREKYRE</sequence>
<evidence type="ECO:0000313" key="2">
    <source>
        <dbReference type="Proteomes" id="UP000289166"/>
    </source>
</evidence>
<evidence type="ECO:0000313" key="1">
    <source>
        <dbReference type="EMBL" id="RXE57730.1"/>
    </source>
</evidence>
<protein>
    <submittedName>
        <fullName evidence="1">Uncharacterized protein</fullName>
    </submittedName>
</protein>
<organism evidence="1 2">
    <name type="scientific">Acetivibrio mesophilus</name>
    <dbReference type="NCBI Taxonomy" id="2487273"/>
    <lineage>
        <taxon>Bacteria</taxon>
        <taxon>Bacillati</taxon>
        <taxon>Bacillota</taxon>
        <taxon>Clostridia</taxon>
        <taxon>Eubacteriales</taxon>
        <taxon>Oscillospiraceae</taxon>
        <taxon>Acetivibrio</taxon>
    </lineage>
</organism>
<comment type="caution">
    <text evidence="1">The sequence shown here is derived from an EMBL/GenBank/DDBJ whole genome shotgun (WGS) entry which is preliminary data.</text>
</comment>
<dbReference type="RefSeq" id="WP_155522912.1">
    <property type="nucleotide sequence ID" value="NZ_RLII01000039.1"/>
</dbReference>
<dbReference type="AlphaFoldDB" id="A0A4Q0I0J8"/>
<dbReference type="Proteomes" id="UP000289166">
    <property type="component" value="Unassembled WGS sequence"/>
</dbReference>
<keyword evidence="2" id="KW-1185">Reference proteome</keyword>
<name>A0A4Q0I0J8_9FIRM</name>
<dbReference type="EMBL" id="RLII01000039">
    <property type="protein sequence ID" value="RXE57730.1"/>
    <property type="molecule type" value="Genomic_DNA"/>
</dbReference>
<accession>A0A4Q0I0J8</accession>
<gene>
    <name evidence="1" type="ORF">EFD62_16075</name>
</gene>
<reference evidence="2" key="1">
    <citation type="submission" date="2018-11" db="EMBL/GenBank/DDBJ databases">
        <title>Genome sequencing of a novel mesophilic and cellulolytic organism within the genus Hungateiclostridium.</title>
        <authorList>
            <person name="Rettenmaier R."/>
            <person name="Liebl W."/>
            <person name="Zverlov V."/>
        </authorList>
    </citation>
    <scope>NUCLEOTIDE SEQUENCE [LARGE SCALE GENOMIC DNA]</scope>
    <source>
        <strain evidence="2">N2K1</strain>
    </source>
</reference>
<dbReference type="OrthoDB" id="9921029at2"/>
<proteinExistence type="predicted"/>